<evidence type="ECO:0000313" key="11">
    <source>
        <dbReference type="Proteomes" id="UP000270296"/>
    </source>
</evidence>
<dbReference type="InterPro" id="IPR036388">
    <property type="entry name" value="WH-like_DNA-bd_sf"/>
</dbReference>
<dbReference type="AlphaFoldDB" id="A0A183J4F3"/>
<dbReference type="WBParaSite" id="SBAD_0001112701-mRNA-1">
    <property type="protein sequence ID" value="SBAD_0001112701-mRNA-1"/>
    <property type="gene ID" value="SBAD_0001112701"/>
</dbReference>
<evidence type="ECO:0000256" key="1">
    <source>
        <dbReference type="ARBA" id="ARBA00004123"/>
    </source>
</evidence>
<evidence type="ECO:0000313" key="10">
    <source>
        <dbReference type="EMBL" id="VDP34345.1"/>
    </source>
</evidence>
<keyword evidence="3" id="KW-0805">Transcription regulation</keyword>
<keyword evidence="4" id="KW-0238">DNA-binding</keyword>
<keyword evidence="5" id="KW-0804">Transcription</keyword>
<accession>A0A183J4F3</accession>
<evidence type="ECO:0000256" key="7">
    <source>
        <dbReference type="RuleBase" id="RU004020"/>
    </source>
</evidence>
<name>A0A183J4F3_9BILA</name>
<organism evidence="12">
    <name type="scientific">Soboliphyme baturini</name>
    <dbReference type="NCBI Taxonomy" id="241478"/>
    <lineage>
        <taxon>Eukaryota</taxon>
        <taxon>Metazoa</taxon>
        <taxon>Ecdysozoa</taxon>
        <taxon>Nematoda</taxon>
        <taxon>Enoplea</taxon>
        <taxon>Dorylaimia</taxon>
        <taxon>Dioctophymatida</taxon>
        <taxon>Dioctophymatoidea</taxon>
        <taxon>Soboliphymatidae</taxon>
        <taxon>Soboliphyme</taxon>
    </lineage>
</organism>
<gene>
    <name evidence="10" type="ORF">SBAD_LOCUS10751</name>
</gene>
<dbReference type="InterPro" id="IPR000232">
    <property type="entry name" value="HSF_DNA-bd"/>
</dbReference>
<dbReference type="EMBL" id="UZAM01014511">
    <property type="protein sequence ID" value="VDP34345.1"/>
    <property type="molecule type" value="Genomic_DNA"/>
</dbReference>
<dbReference type="SMART" id="SM00415">
    <property type="entry name" value="HSF"/>
    <property type="match status" value="1"/>
</dbReference>
<dbReference type="GO" id="GO:0003700">
    <property type="term" value="F:DNA-binding transcription factor activity"/>
    <property type="evidence" value="ECO:0007669"/>
    <property type="project" value="InterPro"/>
</dbReference>
<dbReference type="GO" id="GO:0043565">
    <property type="term" value="F:sequence-specific DNA binding"/>
    <property type="evidence" value="ECO:0007669"/>
    <property type="project" value="InterPro"/>
</dbReference>
<evidence type="ECO:0000256" key="6">
    <source>
        <dbReference type="ARBA" id="ARBA00023242"/>
    </source>
</evidence>
<feature type="compositionally biased region" description="Polar residues" evidence="8">
    <location>
        <begin position="509"/>
        <end position="518"/>
    </location>
</feature>
<dbReference type="PRINTS" id="PR00056">
    <property type="entry name" value="HSFDOMAIN"/>
</dbReference>
<evidence type="ECO:0000256" key="4">
    <source>
        <dbReference type="ARBA" id="ARBA00023125"/>
    </source>
</evidence>
<evidence type="ECO:0000313" key="12">
    <source>
        <dbReference type="WBParaSite" id="SBAD_0001112701-mRNA-1"/>
    </source>
</evidence>
<evidence type="ECO:0000256" key="8">
    <source>
        <dbReference type="SAM" id="MobiDB-lite"/>
    </source>
</evidence>
<proteinExistence type="inferred from homology"/>
<evidence type="ECO:0000256" key="2">
    <source>
        <dbReference type="ARBA" id="ARBA00006403"/>
    </source>
</evidence>
<dbReference type="OrthoDB" id="60033at2759"/>
<sequence length="570" mass="63264">MVEPPLPSFINKLWTMVNSKKRECFIKWSEDGHSFYVTDTRKFSREVLPHFFKHQNMLSFIRQLNHYGFHKVTTTESGSLKNIDQDLMQYEHPYFVRGRFELLFLIRRKSAASRSSTSGEVRGGLRGLTIEEMRIDLQQMKDKLALTESELARVSGMNSRLWQELMELRQMHMKQNKLLTMIIQFLVSVVQPEKKSGKRSLLSTSFSPGMITSFGGKDDGKKLRLMNDISPGSVPPFKDQELNDQWSPQGPLIADVTEESDLTVRNGPHPPFKPDEAENAIGYTCNFNCVQSHNTLQNVTPGLNTQNKSEIDDINQQAMLSGDMISYVGSASPLKERLSGVARLGENCTYEFLGPEESRPKVGVRDIQLFLDSMEGNYKTIAGNGAPSFDVDKDCKSLYSLQCLSPSLVGGGGNGDFDMREFLAPLGNDSSEGDNNVLNDIFLSHSGFMSPGIALSPDVGTELSLYAPLKVPACDASSNEQQDSSSDKMLSGVLESDIGPETVAVGPSSPVSVLNPPTSGVTLDDPQFDIFPEVGLKHDYRLLNSTILKLFDDDSSDTDVVDFPTKHKQT</sequence>
<feature type="domain" description="HSF-type DNA-binding" evidence="9">
    <location>
        <begin position="5"/>
        <end position="109"/>
    </location>
</feature>
<dbReference type="GO" id="GO:0005634">
    <property type="term" value="C:nucleus"/>
    <property type="evidence" value="ECO:0007669"/>
    <property type="project" value="UniProtKB-SubCell"/>
</dbReference>
<dbReference type="SUPFAM" id="SSF46785">
    <property type="entry name" value="Winged helix' DNA-binding domain"/>
    <property type="match status" value="1"/>
</dbReference>
<dbReference type="PANTHER" id="PTHR10015:SF427">
    <property type="entry name" value="HEAT SHOCK FACTOR PROTEIN"/>
    <property type="match status" value="1"/>
</dbReference>
<feature type="region of interest" description="Disordered" evidence="8">
    <location>
        <begin position="499"/>
        <end position="518"/>
    </location>
</feature>
<evidence type="ECO:0000256" key="5">
    <source>
        <dbReference type="ARBA" id="ARBA00023163"/>
    </source>
</evidence>
<dbReference type="InterPro" id="IPR036390">
    <property type="entry name" value="WH_DNA-bd_sf"/>
</dbReference>
<comment type="subcellular location">
    <subcellularLocation>
        <location evidence="1">Nucleus</location>
    </subcellularLocation>
</comment>
<dbReference type="Proteomes" id="UP000270296">
    <property type="component" value="Unassembled WGS sequence"/>
</dbReference>
<dbReference type="Pfam" id="PF00447">
    <property type="entry name" value="HSF_DNA-bind"/>
    <property type="match status" value="1"/>
</dbReference>
<reference evidence="12" key="1">
    <citation type="submission" date="2016-06" db="UniProtKB">
        <authorList>
            <consortium name="WormBaseParasite"/>
        </authorList>
    </citation>
    <scope>IDENTIFICATION</scope>
</reference>
<comment type="similarity">
    <text evidence="2 7">Belongs to the HSF family.</text>
</comment>
<dbReference type="Gene3D" id="1.10.10.10">
    <property type="entry name" value="Winged helix-like DNA-binding domain superfamily/Winged helix DNA-binding domain"/>
    <property type="match status" value="1"/>
</dbReference>
<reference evidence="10 11" key="2">
    <citation type="submission" date="2018-11" db="EMBL/GenBank/DDBJ databases">
        <authorList>
            <consortium name="Pathogen Informatics"/>
        </authorList>
    </citation>
    <scope>NUCLEOTIDE SEQUENCE [LARGE SCALE GENOMIC DNA]</scope>
</reference>
<protein>
    <submittedName>
        <fullName evidence="12">HSF_DOMAIN domain-containing protein</fullName>
    </submittedName>
</protein>
<dbReference type="FunFam" id="1.10.10.10:FF:000027">
    <property type="entry name" value="Heat shock transcription factor 1"/>
    <property type="match status" value="1"/>
</dbReference>
<evidence type="ECO:0000259" key="9">
    <source>
        <dbReference type="SMART" id="SM00415"/>
    </source>
</evidence>
<evidence type="ECO:0000256" key="3">
    <source>
        <dbReference type="ARBA" id="ARBA00023015"/>
    </source>
</evidence>
<keyword evidence="11" id="KW-1185">Reference proteome</keyword>
<dbReference type="PANTHER" id="PTHR10015">
    <property type="entry name" value="HEAT SHOCK TRANSCRIPTION FACTOR"/>
    <property type="match status" value="1"/>
</dbReference>
<keyword evidence="6" id="KW-0539">Nucleus</keyword>